<dbReference type="Proteomes" id="UP000591535">
    <property type="component" value="Unassembled WGS sequence"/>
</dbReference>
<keyword evidence="6" id="KW-1015">Disulfide bond</keyword>
<name>A0A7K8ZXD0_9PASS</name>
<dbReference type="InterPro" id="IPR017948">
    <property type="entry name" value="TGFb_CS"/>
</dbReference>
<dbReference type="GO" id="GO:0005615">
    <property type="term" value="C:extracellular space"/>
    <property type="evidence" value="ECO:0007669"/>
    <property type="project" value="TreeGrafter"/>
</dbReference>
<comment type="caution">
    <text evidence="11">The sequence shown here is derived from an EMBL/GenBank/DDBJ whole genome shotgun (WGS) entry which is preliminary data.</text>
</comment>
<evidence type="ECO:0000256" key="1">
    <source>
        <dbReference type="ARBA" id="ARBA00004613"/>
    </source>
</evidence>
<dbReference type="EMBL" id="VWZG01007498">
    <property type="protein sequence ID" value="NXG20446.1"/>
    <property type="molecule type" value="Genomic_DNA"/>
</dbReference>
<evidence type="ECO:0000256" key="7">
    <source>
        <dbReference type="ARBA" id="ARBA00023180"/>
    </source>
</evidence>
<dbReference type="PROSITE" id="PS51362">
    <property type="entry name" value="TGF_BETA_2"/>
    <property type="match status" value="1"/>
</dbReference>
<evidence type="ECO:0000256" key="8">
    <source>
        <dbReference type="RuleBase" id="RU000354"/>
    </source>
</evidence>
<dbReference type="InterPro" id="IPR015615">
    <property type="entry name" value="TGF-beta-rel"/>
</dbReference>
<evidence type="ECO:0000313" key="11">
    <source>
        <dbReference type="EMBL" id="NXG20446.1"/>
    </source>
</evidence>
<evidence type="ECO:0000256" key="5">
    <source>
        <dbReference type="ARBA" id="ARBA00023030"/>
    </source>
</evidence>
<evidence type="ECO:0000259" key="10">
    <source>
        <dbReference type="PROSITE" id="PS51362"/>
    </source>
</evidence>
<dbReference type="InterPro" id="IPR029034">
    <property type="entry name" value="Cystine-knot_cytokine"/>
</dbReference>
<sequence length="361" mass="39227">MASLYPFTSLLLLFLVVPLSQAANKSPLPPGSLPTVPTLPLLQALHMGAPGSPGWHGGPASGQPLCCMLNLYQRATDHEGWPRLGTNTTCLVQASSHGSQPWAGRWCVQPLTYRLQDQPEAEHLLRATVVYLPSLPLAHGRLLCTLELVAASKTPGVLLSPAARPHHGWAKVDVTPYLVLGSSSMGSLALLHVCVHAGRAGGHNAPVGPGHPFLLLYLNDTQAGLAPPAAEPHQHQHDTGILAHDLPNYLREQGGEKSDCSLRPFLVSFAQLGWDLWIIAPHCYNPPYCKGACPHLLRYDYHAPNHAVVQSFVHQLVDASVPWPSRVPYSYRPISVLTIERNGGILYKEYENMVSESCTCR</sequence>
<dbReference type="GO" id="GO:0005125">
    <property type="term" value="F:cytokine activity"/>
    <property type="evidence" value="ECO:0007669"/>
    <property type="project" value="TreeGrafter"/>
</dbReference>
<keyword evidence="7" id="KW-0325">Glycoprotein</keyword>
<organism evidence="11 12">
    <name type="scientific">Grallaria varia</name>
    <name type="common">variegated antpitta</name>
    <dbReference type="NCBI Taxonomy" id="117165"/>
    <lineage>
        <taxon>Eukaryota</taxon>
        <taxon>Metazoa</taxon>
        <taxon>Chordata</taxon>
        <taxon>Craniata</taxon>
        <taxon>Vertebrata</taxon>
        <taxon>Euteleostomi</taxon>
        <taxon>Archelosauria</taxon>
        <taxon>Archosauria</taxon>
        <taxon>Dinosauria</taxon>
        <taxon>Saurischia</taxon>
        <taxon>Theropoda</taxon>
        <taxon>Coelurosauria</taxon>
        <taxon>Aves</taxon>
        <taxon>Neognathae</taxon>
        <taxon>Neoaves</taxon>
        <taxon>Telluraves</taxon>
        <taxon>Australaves</taxon>
        <taxon>Passeriformes</taxon>
        <taxon>Formicariidae</taxon>
        <taxon>Grallaria</taxon>
    </lineage>
</organism>
<proteinExistence type="inferred from homology"/>
<keyword evidence="5 8" id="KW-0339">Growth factor</keyword>
<comment type="similarity">
    <text evidence="2 8">Belongs to the TGF-beta family.</text>
</comment>
<dbReference type="GO" id="GO:0008083">
    <property type="term" value="F:growth factor activity"/>
    <property type="evidence" value="ECO:0007669"/>
    <property type="project" value="UniProtKB-KW"/>
</dbReference>
<evidence type="ECO:0000256" key="6">
    <source>
        <dbReference type="ARBA" id="ARBA00023157"/>
    </source>
</evidence>
<evidence type="ECO:0000256" key="9">
    <source>
        <dbReference type="SAM" id="SignalP"/>
    </source>
</evidence>
<feature type="non-terminal residue" evidence="11">
    <location>
        <position position="361"/>
    </location>
</feature>
<dbReference type="SUPFAM" id="SSF57501">
    <property type="entry name" value="Cystine-knot cytokines"/>
    <property type="match status" value="1"/>
</dbReference>
<keyword evidence="4 9" id="KW-0732">Signal</keyword>
<dbReference type="AlphaFoldDB" id="A0A7K8ZXD0"/>
<evidence type="ECO:0000256" key="4">
    <source>
        <dbReference type="ARBA" id="ARBA00022729"/>
    </source>
</evidence>
<evidence type="ECO:0000256" key="2">
    <source>
        <dbReference type="ARBA" id="ARBA00006656"/>
    </source>
</evidence>
<dbReference type="FunFam" id="2.10.90.10:FF:000012">
    <property type="entry name" value="Growth/differentiation factor 9 (Predicted)"/>
    <property type="match status" value="1"/>
</dbReference>
<comment type="subcellular location">
    <subcellularLocation>
        <location evidence="1">Secreted</location>
    </subcellularLocation>
</comment>
<dbReference type="Pfam" id="PF00019">
    <property type="entry name" value="TGF_beta"/>
    <property type="match status" value="1"/>
</dbReference>
<feature type="signal peptide" evidence="9">
    <location>
        <begin position="1"/>
        <end position="22"/>
    </location>
</feature>
<dbReference type="SMART" id="SM00204">
    <property type="entry name" value="TGFB"/>
    <property type="match status" value="1"/>
</dbReference>
<reference evidence="11 12" key="1">
    <citation type="submission" date="2019-09" db="EMBL/GenBank/DDBJ databases">
        <title>Bird 10,000 Genomes (B10K) Project - Family phase.</title>
        <authorList>
            <person name="Zhang G."/>
        </authorList>
    </citation>
    <scope>NUCLEOTIDE SEQUENCE [LARGE SCALE GENOMIC DNA]</scope>
    <source>
        <strain evidence="11">B10K-DU-001-02</strain>
        <tissue evidence="11">Muscle</tissue>
    </source>
</reference>
<keyword evidence="12" id="KW-1185">Reference proteome</keyword>
<feature type="domain" description="TGF-beta family profile" evidence="10">
    <location>
        <begin position="234"/>
        <end position="361"/>
    </location>
</feature>
<dbReference type="PANTHER" id="PTHR11848:SF22">
    <property type="entry name" value="BONE MORPHOGENETIC PROTEIN 15"/>
    <property type="match status" value="1"/>
</dbReference>
<evidence type="ECO:0000256" key="3">
    <source>
        <dbReference type="ARBA" id="ARBA00022525"/>
    </source>
</evidence>
<keyword evidence="3" id="KW-0964">Secreted</keyword>
<dbReference type="InterPro" id="IPR001839">
    <property type="entry name" value="TGF-b_C"/>
</dbReference>
<feature type="chain" id="PRO_5029510931" evidence="9">
    <location>
        <begin position="23"/>
        <end position="361"/>
    </location>
</feature>
<evidence type="ECO:0000313" key="12">
    <source>
        <dbReference type="Proteomes" id="UP000591535"/>
    </source>
</evidence>
<dbReference type="PANTHER" id="PTHR11848">
    <property type="entry name" value="TGF-BETA FAMILY"/>
    <property type="match status" value="1"/>
</dbReference>
<gene>
    <name evidence="11" type="primary">Bmp15</name>
    <name evidence="11" type="ORF">GRAVAR_R06511</name>
</gene>
<feature type="non-terminal residue" evidence="11">
    <location>
        <position position="1"/>
    </location>
</feature>
<dbReference type="PROSITE" id="PS00250">
    <property type="entry name" value="TGF_BETA_1"/>
    <property type="match status" value="1"/>
</dbReference>
<dbReference type="Gene3D" id="2.10.90.10">
    <property type="entry name" value="Cystine-knot cytokines"/>
    <property type="match status" value="1"/>
</dbReference>
<accession>A0A7K8ZXD0</accession>
<protein>
    <submittedName>
        <fullName evidence="11">BMP15 protein</fullName>
    </submittedName>
</protein>